<proteinExistence type="predicted"/>
<organism evidence="1 2">
    <name type="scientific">Tritrichomonas musculus</name>
    <dbReference type="NCBI Taxonomy" id="1915356"/>
    <lineage>
        <taxon>Eukaryota</taxon>
        <taxon>Metamonada</taxon>
        <taxon>Parabasalia</taxon>
        <taxon>Tritrichomonadida</taxon>
        <taxon>Tritrichomonadidae</taxon>
        <taxon>Tritrichomonas</taxon>
    </lineage>
</organism>
<dbReference type="PANTHER" id="PTHR24159">
    <property type="match status" value="1"/>
</dbReference>
<dbReference type="Proteomes" id="UP001470230">
    <property type="component" value="Unassembled WGS sequence"/>
</dbReference>
<evidence type="ECO:0008006" key="3">
    <source>
        <dbReference type="Google" id="ProtNLM"/>
    </source>
</evidence>
<evidence type="ECO:0000313" key="2">
    <source>
        <dbReference type="Proteomes" id="UP001470230"/>
    </source>
</evidence>
<keyword evidence="2" id="KW-1185">Reference proteome</keyword>
<dbReference type="SUPFAM" id="SSF48403">
    <property type="entry name" value="Ankyrin repeat"/>
    <property type="match status" value="1"/>
</dbReference>
<sequence length="265" mass="31429">MDESVSSFMLTKEKTNFHKFFYPEIKEFIKEGDQERIQSEISSEIEDISKFKKNRRKGENDSHICTLIRNDSIKEFSIYVQQMDLPLTSPVPFSIYETNSFLIKNHPTLIEYAAFYGSFKIFSYLLFKKAGVSSSIWVYAIYSRNKKLIHLLEDEKICFPNNSCVLCIKYSIKCHYNEIADYFINNYAGLDDTIKLNEALFESCCRFCNYQYFPQDPKSSEFFFGVCRYNYFTLVDLFLNDVKEELKELYEKSIKENEIFTNCFK</sequence>
<reference evidence="1 2" key="1">
    <citation type="submission" date="2024-04" db="EMBL/GenBank/DDBJ databases">
        <title>Tritrichomonas musculus Genome.</title>
        <authorList>
            <person name="Alves-Ferreira E."/>
            <person name="Grigg M."/>
            <person name="Lorenzi H."/>
            <person name="Galac M."/>
        </authorList>
    </citation>
    <scope>NUCLEOTIDE SEQUENCE [LARGE SCALE GENOMIC DNA]</scope>
    <source>
        <strain evidence="1 2">EAF2021</strain>
    </source>
</reference>
<dbReference type="InterPro" id="IPR036770">
    <property type="entry name" value="Ankyrin_rpt-contain_sf"/>
</dbReference>
<name>A0ABR2JNW2_9EUKA</name>
<comment type="caution">
    <text evidence="1">The sequence shown here is derived from an EMBL/GenBank/DDBJ whole genome shotgun (WGS) entry which is preliminary data.</text>
</comment>
<dbReference type="PANTHER" id="PTHR24159:SF5">
    <property type="entry name" value="ANK_REP_REGION DOMAIN-CONTAINING PROTEIN"/>
    <property type="match status" value="1"/>
</dbReference>
<dbReference type="EMBL" id="JAPFFF010000010">
    <property type="protein sequence ID" value="KAK8880530.1"/>
    <property type="molecule type" value="Genomic_DNA"/>
</dbReference>
<evidence type="ECO:0000313" key="1">
    <source>
        <dbReference type="EMBL" id="KAK8880530.1"/>
    </source>
</evidence>
<protein>
    <recommendedName>
        <fullName evidence="3">DUF3447 domain-containing protein</fullName>
    </recommendedName>
</protein>
<gene>
    <name evidence="1" type="ORF">M9Y10_003209</name>
</gene>
<accession>A0ABR2JNW2</accession>